<feature type="compositionally biased region" description="Low complexity" evidence="1">
    <location>
        <begin position="46"/>
        <end position="58"/>
    </location>
</feature>
<dbReference type="AlphaFoldDB" id="A0A2R4WMV2"/>
<sequence>MSIDSASLSAGAVSQQSAAFSQQVATLAMRRQIDAERSVAGLVAETANAPTASAPAPSGQGQRLDIRV</sequence>
<dbReference type="KEGG" id="mee:DA075_19590"/>
<evidence type="ECO:0000256" key="1">
    <source>
        <dbReference type="SAM" id="MobiDB-lite"/>
    </source>
</evidence>
<dbReference type="Proteomes" id="UP000244755">
    <property type="component" value="Chromosome 1"/>
</dbReference>
<organism evidence="2 3">
    <name type="scientific">Methylobacterium currus</name>
    <dbReference type="NCBI Taxonomy" id="2051553"/>
    <lineage>
        <taxon>Bacteria</taxon>
        <taxon>Pseudomonadati</taxon>
        <taxon>Pseudomonadota</taxon>
        <taxon>Alphaproteobacteria</taxon>
        <taxon>Hyphomicrobiales</taxon>
        <taxon>Methylobacteriaceae</taxon>
        <taxon>Methylobacterium</taxon>
    </lineage>
</organism>
<protein>
    <recommendedName>
        <fullName evidence="4">Motility protein</fullName>
    </recommendedName>
</protein>
<gene>
    <name evidence="2" type="ORF">DA075_19590</name>
</gene>
<proteinExistence type="predicted"/>
<evidence type="ECO:0000313" key="3">
    <source>
        <dbReference type="Proteomes" id="UP000244755"/>
    </source>
</evidence>
<dbReference type="EMBL" id="CP028843">
    <property type="protein sequence ID" value="AWB22835.1"/>
    <property type="molecule type" value="Genomic_DNA"/>
</dbReference>
<dbReference type="RefSeq" id="WP_099954635.1">
    <property type="nucleotide sequence ID" value="NZ_CP028843.1"/>
</dbReference>
<feature type="region of interest" description="Disordered" evidence="1">
    <location>
        <begin position="46"/>
        <end position="68"/>
    </location>
</feature>
<evidence type="ECO:0008006" key="4">
    <source>
        <dbReference type="Google" id="ProtNLM"/>
    </source>
</evidence>
<reference evidence="2 3" key="1">
    <citation type="submission" date="2018-04" db="EMBL/GenBank/DDBJ databases">
        <title>Methylobacterium sp. PR1016A genome.</title>
        <authorList>
            <person name="Park W."/>
        </authorList>
    </citation>
    <scope>NUCLEOTIDE SEQUENCE [LARGE SCALE GENOMIC DNA]</scope>
    <source>
        <strain evidence="2 3">PR1016A</strain>
    </source>
</reference>
<keyword evidence="3" id="KW-1185">Reference proteome</keyword>
<name>A0A2R4WMV2_9HYPH</name>
<accession>A0A2R4WMV2</accession>
<evidence type="ECO:0000313" key="2">
    <source>
        <dbReference type="EMBL" id="AWB22835.1"/>
    </source>
</evidence>